<keyword evidence="1 2" id="KW-0238">DNA-binding</keyword>
<proteinExistence type="predicted"/>
<dbReference type="Proteomes" id="UP000053354">
    <property type="component" value="Chromosome"/>
</dbReference>
<keyword evidence="5" id="KW-1185">Reference proteome</keyword>
<evidence type="ECO:0000259" key="3">
    <source>
        <dbReference type="PROSITE" id="PS50977"/>
    </source>
</evidence>
<dbReference type="Pfam" id="PF00440">
    <property type="entry name" value="TetR_N"/>
    <property type="match status" value="1"/>
</dbReference>
<name>A0A1B1S085_9BACL</name>
<dbReference type="Gene3D" id="1.10.357.10">
    <property type="entry name" value="Tetracycline Repressor, domain 2"/>
    <property type="match status" value="1"/>
</dbReference>
<evidence type="ECO:0000256" key="2">
    <source>
        <dbReference type="PROSITE-ProRule" id="PRU00335"/>
    </source>
</evidence>
<evidence type="ECO:0000313" key="4">
    <source>
        <dbReference type="EMBL" id="ANU26574.1"/>
    </source>
</evidence>
<dbReference type="STRING" id="1302659.I858_005995"/>
<evidence type="ECO:0000256" key="1">
    <source>
        <dbReference type="ARBA" id="ARBA00023125"/>
    </source>
</evidence>
<dbReference type="PANTHER" id="PTHR43479">
    <property type="entry name" value="ACREF/ENVCD OPERON REPRESSOR-RELATED"/>
    <property type="match status" value="1"/>
</dbReference>
<dbReference type="Gene3D" id="1.10.10.60">
    <property type="entry name" value="Homeodomain-like"/>
    <property type="match status" value="1"/>
</dbReference>
<dbReference type="InterPro" id="IPR023772">
    <property type="entry name" value="DNA-bd_HTH_TetR-type_CS"/>
</dbReference>
<dbReference type="InterPro" id="IPR036271">
    <property type="entry name" value="Tet_transcr_reg_TetR-rel_C_sf"/>
</dbReference>
<protein>
    <submittedName>
        <fullName evidence="4">TetR family transcriptional regulator</fullName>
    </submittedName>
</protein>
<dbReference type="SUPFAM" id="SSF48498">
    <property type="entry name" value="Tetracyclin repressor-like, C-terminal domain"/>
    <property type="match status" value="1"/>
</dbReference>
<sequence>MKNDIKQTSILLFEKKGFSDTSIQDIVETVGVTKGTFYYYFISKEQLLMDIHMGYIDDLLERQGRIRQNQLSNRQKVEELVALLITDIADYGPNGKVFFREMRHLREDHVIQVKQKREKFRKNLEDIISKGIAQQEFRKELQPEIIAFAILGVTNWSYQWFNPSGEISADQLAHVYCDLIFNGIV</sequence>
<dbReference type="OrthoDB" id="9814200at2"/>
<dbReference type="GO" id="GO:0003677">
    <property type="term" value="F:DNA binding"/>
    <property type="evidence" value="ECO:0007669"/>
    <property type="project" value="UniProtKB-UniRule"/>
</dbReference>
<dbReference type="SUPFAM" id="SSF46689">
    <property type="entry name" value="Homeodomain-like"/>
    <property type="match status" value="1"/>
</dbReference>
<feature type="domain" description="HTH tetR-type" evidence="3">
    <location>
        <begin position="1"/>
        <end position="59"/>
    </location>
</feature>
<feature type="DNA-binding region" description="H-T-H motif" evidence="2">
    <location>
        <begin position="22"/>
        <end position="41"/>
    </location>
</feature>
<dbReference type="KEGG" id="pll:I858_005995"/>
<dbReference type="PRINTS" id="PR00455">
    <property type="entry name" value="HTHTETR"/>
</dbReference>
<dbReference type="InterPro" id="IPR041490">
    <property type="entry name" value="KstR2_TetR_C"/>
</dbReference>
<dbReference type="InterPro" id="IPR050624">
    <property type="entry name" value="HTH-type_Tx_Regulator"/>
</dbReference>
<gene>
    <name evidence="4" type="ORF">I858_005995</name>
</gene>
<evidence type="ECO:0000313" key="5">
    <source>
        <dbReference type="Proteomes" id="UP000053354"/>
    </source>
</evidence>
<dbReference type="PROSITE" id="PS50977">
    <property type="entry name" value="HTH_TETR_2"/>
    <property type="match status" value="1"/>
</dbReference>
<organism evidence="4 5">
    <name type="scientific">Planococcus versutus</name>
    <dbReference type="NCBI Taxonomy" id="1302659"/>
    <lineage>
        <taxon>Bacteria</taxon>
        <taxon>Bacillati</taxon>
        <taxon>Bacillota</taxon>
        <taxon>Bacilli</taxon>
        <taxon>Bacillales</taxon>
        <taxon>Caryophanaceae</taxon>
        <taxon>Planococcus</taxon>
    </lineage>
</organism>
<reference evidence="4" key="1">
    <citation type="submission" date="2016-10" db="EMBL/GenBank/DDBJ databases">
        <authorList>
            <person name="See-Too W.S."/>
        </authorList>
    </citation>
    <scope>NUCLEOTIDE SEQUENCE</scope>
    <source>
        <strain evidence="4">L10.15</strain>
    </source>
</reference>
<dbReference type="EMBL" id="CP016540">
    <property type="protein sequence ID" value="ANU26574.1"/>
    <property type="molecule type" value="Genomic_DNA"/>
</dbReference>
<dbReference type="RefSeq" id="WP_049694029.1">
    <property type="nucleotide sequence ID" value="NZ_CP016540.2"/>
</dbReference>
<accession>A0A1B1S085</accession>
<dbReference type="AlphaFoldDB" id="A0A1B1S085"/>
<dbReference type="PROSITE" id="PS01081">
    <property type="entry name" value="HTH_TETR_1"/>
    <property type="match status" value="1"/>
</dbReference>
<dbReference type="PANTHER" id="PTHR43479:SF11">
    <property type="entry name" value="ACREF_ENVCD OPERON REPRESSOR-RELATED"/>
    <property type="match status" value="1"/>
</dbReference>
<dbReference type="Pfam" id="PF17932">
    <property type="entry name" value="TetR_C_24"/>
    <property type="match status" value="1"/>
</dbReference>
<dbReference type="InterPro" id="IPR001647">
    <property type="entry name" value="HTH_TetR"/>
</dbReference>
<dbReference type="InterPro" id="IPR009057">
    <property type="entry name" value="Homeodomain-like_sf"/>
</dbReference>